<evidence type="ECO:0000313" key="2">
    <source>
        <dbReference type="EMBL" id="CAK0786197.1"/>
    </source>
</evidence>
<protein>
    <submittedName>
        <fullName evidence="2">Uncharacterized protein</fullName>
    </submittedName>
</protein>
<dbReference type="EMBL" id="CAUYUE010000014">
    <property type="protein sequence ID" value="CAK0786197.1"/>
    <property type="molecule type" value="Genomic_DNA"/>
</dbReference>
<feature type="compositionally biased region" description="Low complexity" evidence="1">
    <location>
        <begin position="173"/>
        <end position="189"/>
    </location>
</feature>
<feature type="compositionally biased region" description="Basic and acidic residues" evidence="1">
    <location>
        <begin position="246"/>
        <end position="263"/>
    </location>
</feature>
<reference evidence="2 3" key="1">
    <citation type="submission" date="2023-10" db="EMBL/GenBank/DDBJ databases">
        <authorList>
            <person name="Maclean D."/>
            <person name="Macfadyen A."/>
        </authorList>
    </citation>
    <scope>NUCLEOTIDE SEQUENCE [LARGE SCALE GENOMIC DNA]</scope>
</reference>
<evidence type="ECO:0000313" key="3">
    <source>
        <dbReference type="Proteomes" id="UP001314263"/>
    </source>
</evidence>
<feature type="region of interest" description="Disordered" evidence="1">
    <location>
        <begin position="246"/>
        <end position="295"/>
    </location>
</feature>
<evidence type="ECO:0000256" key="1">
    <source>
        <dbReference type="SAM" id="MobiDB-lite"/>
    </source>
</evidence>
<accession>A0AAV1IGD9</accession>
<feature type="region of interest" description="Disordered" evidence="1">
    <location>
        <begin position="170"/>
        <end position="220"/>
    </location>
</feature>
<sequence>MSACHSRSNHQNGDVAGVIAARQSGILPVLRKDKRKQKFDYRCQPHAGKGAGECESIIELSSSSLRGNEATAISREATEQLLEGSSSLVESEADTDYDMYQAVAPEQLQPLAHWPVTGWVLAAGVLVAARLGRSAAEAQRFDLAHLQAEVEEAWAARSVQLRRSRLADEEGARMAQQRMQDAQARAAQQQRERQQRDAALQAAAERERQKSQAAAAAERAAFEAQEARMAAELQQRTQQERRLLEEAAERARQAAEQRRREADAAAAAAEEERQRAEQEAKRQAEEERAAREAEKRELRRLERKFTLRMLGRVEVARPVKGAMTEERLPKEAAVRVAMALGTSVGGEADEASRLFFSIDRAQEGVAALAGSSAAAAVQLYESTARVQAMTGQGVLQHMGEVEMQHWMRVSAARGAFAAAAKTAELLQQFAARPQALHQNVEVKTERGVLPEDHPERVAVRLGLAISALEREDSRAATAILESYMDDEEERISKGVGPWMPAHAGEALAAAHFLDEMLAERPARRVEASPWYEAAGALAARLLHARLRPAPKDTLAPLARLLGAILGPQHAVTAMLAEAAKANMSSAVRSSVQERERIQQAELAAALLEEEWPDQKEAAAARAAAREAATPVPERVWALRNVGATLALGGPGERARARRMLEKAALLKADWAGSQRHPSVLPELDALGALLEANEEWQQDAAGVRSRMLVILGSVADRYEAKGERASACALLEAAISNYEEAAGLKSAAVKSALRRAEQLLATLPDEDRQEVADARRQKPSMLERVIKAFNEEPAVQITGEVRSRASIWDEGGLAPLPTLHSMAV</sequence>
<dbReference type="Proteomes" id="UP001314263">
    <property type="component" value="Unassembled WGS sequence"/>
</dbReference>
<feature type="compositionally biased region" description="Basic and acidic residues" evidence="1">
    <location>
        <begin position="270"/>
        <end position="295"/>
    </location>
</feature>
<name>A0AAV1IGD9_9CHLO</name>
<comment type="caution">
    <text evidence="2">The sequence shown here is derived from an EMBL/GenBank/DDBJ whole genome shotgun (WGS) entry which is preliminary data.</text>
</comment>
<feature type="compositionally biased region" description="Low complexity" evidence="1">
    <location>
        <begin position="211"/>
        <end position="220"/>
    </location>
</feature>
<gene>
    <name evidence="2" type="ORF">CVIRNUC_009410</name>
</gene>
<keyword evidence="3" id="KW-1185">Reference proteome</keyword>
<organism evidence="2 3">
    <name type="scientific">Coccomyxa viridis</name>
    <dbReference type="NCBI Taxonomy" id="1274662"/>
    <lineage>
        <taxon>Eukaryota</taxon>
        <taxon>Viridiplantae</taxon>
        <taxon>Chlorophyta</taxon>
        <taxon>core chlorophytes</taxon>
        <taxon>Trebouxiophyceae</taxon>
        <taxon>Trebouxiophyceae incertae sedis</taxon>
        <taxon>Coccomyxaceae</taxon>
        <taxon>Coccomyxa</taxon>
    </lineage>
</organism>
<dbReference type="AlphaFoldDB" id="A0AAV1IGD9"/>
<proteinExistence type="predicted"/>